<dbReference type="Proteomes" id="UP001155586">
    <property type="component" value="Unassembled WGS sequence"/>
</dbReference>
<sequence>MAKTDLERFNQGIGALLTLGAKNPAIYKAYFGVLEWMQAQQDVPRAKETIGAKLALGGYALHTENAKAHRNAVRGYMLLMATRYANTDDQLATIAEGHKSYSNAQSTQTVVNKIVEKSAGIIVAQGGIVVMPEVYDVGQEKGLAGEALTRNIRKSRDEAKRIIQAGLSNISLKDPDEHMKRWFGALSNQQKAQLKQNLTNMLDGLNSKSIQFKVAVKKKTYGTASPQSFESLMQQQYIRINLGHYFFTSSGDHSNQTVHDQAFYDRVLGTHMALKDERAEVQSQFFKDIKGKSSAEVDVLQQEFDRASKEIRRKIKQNAAQLPTENDSIISYAGVVVHEATHNMIETEDVTVSGHMMYGPNSCFWLAARHPDKALNNADNYRLYCECFL</sequence>
<gene>
    <name evidence="2" type="ORF">MD483_17550</name>
</gene>
<keyword evidence="3" id="KW-1185">Reference proteome</keyword>
<evidence type="ECO:0000259" key="1">
    <source>
        <dbReference type="Pfam" id="PF14521"/>
    </source>
</evidence>
<reference evidence="2" key="1">
    <citation type="submission" date="2022-02" db="EMBL/GenBank/DDBJ databases">
        <title>Vibrio sp. nov., a new bacterium isolated from Bohai sea, China.</title>
        <authorList>
            <person name="Yuan Y."/>
        </authorList>
    </citation>
    <scope>NUCLEOTIDE SEQUENCE</scope>
    <source>
        <strain evidence="2">DBSS07</strain>
    </source>
</reference>
<dbReference type="InterPro" id="IPR029463">
    <property type="entry name" value="Lys_MEP"/>
</dbReference>
<dbReference type="EMBL" id="JAKRRX010000128">
    <property type="protein sequence ID" value="MCW8335619.1"/>
    <property type="molecule type" value="Genomic_DNA"/>
</dbReference>
<dbReference type="InterPro" id="IPR024079">
    <property type="entry name" value="MetalloPept_cat_dom_sf"/>
</dbReference>
<protein>
    <submittedName>
        <fullName evidence="2">M35 family metallopeptidase</fullName>
    </submittedName>
</protein>
<dbReference type="RefSeq" id="WP_265688743.1">
    <property type="nucleotide sequence ID" value="NZ_JAKRRX010000128.1"/>
</dbReference>
<name>A0A9X3HTF6_9VIBR</name>
<dbReference type="SUPFAM" id="SSF55486">
    <property type="entry name" value="Metalloproteases ('zincins'), catalytic domain"/>
    <property type="match status" value="1"/>
</dbReference>
<dbReference type="Pfam" id="PF14521">
    <property type="entry name" value="Aspzincin_M35"/>
    <property type="match status" value="1"/>
</dbReference>
<accession>A0A9X3HTF6</accession>
<organism evidence="2 3">
    <name type="scientific">Vibrio paucivorans</name>
    <dbReference type="NCBI Taxonomy" id="2829489"/>
    <lineage>
        <taxon>Bacteria</taxon>
        <taxon>Pseudomonadati</taxon>
        <taxon>Pseudomonadota</taxon>
        <taxon>Gammaproteobacteria</taxon>
        <taxon>Vibrionales</taxon>
        <taxon>Vibrionaceae</taxon>
        <taxon>Vibrio</taxon>
    </lineage>
</organism>
<dbReference type="Gene3D" id="3.40.390.10">
    <property type="entry name" value="Collagenase (Catalytic Domain)"/>
    <property type="match status" value="1"/>
</dbReference>
<dbReference type="AlphaFoldDB" id="A0A9X3HTF6"/>
<proteinExistence type="predicted"/>
<comment type="caution">
    <text evidence="2">The sequence shown here is derived from an EMBL/GenBank/DDBJ whole genome shotgun (WGS) entry which is preliminary data.</text>
</comment>
<feature type="domain" description="Lysine-specific metallo-endopeptidase" evidence="1">
    <location>
        <begin position="324"/>
        <end position="385"/>
    </location>
</feature>
<dbReference type="GO" id="GO:0004222">
    <property type="term" value="F:metalloendopeptidase activity"/>
    <property type="evidence" value="ECO:0007669"/>
    <property type="project" value="InterPro"/>
</dbReference>
<evidence type="ECO:0000313" key="3">
    <source>
        <dbReference type="Proteomes" id="UP001155586"/>
    </source>
</evidence>
<evidence type="ECO:0000313" key="2">
    <source>
        <dbReference type="EMBL" id="MCW8335619.1"/>
    </source>
</evidence>